<dbReference type="SMART" id="SM00530">
    <property type="entry name" value="HTH_XRE"/>
    <property type="match status" value="1"/>
</dbReference>
<name>A0A9X8QS64_9ACTN</name>
<dbReference type="Pfam" id="PF01381">
    <property type="entry name" value="HTH_3"/>
    <property type="match status" value="1"/>
</dbReference>
<dbReference type="PROSITE" id="PS50943">
    <property type="entry name" value="HTH_CROC1"/>
    <property type="match status" value="1"/>
</dbReference>
<dbReference type="SUPFAM" id="SSF47413">
    <property type="entry name" value="lambda repressor-like DNA-binding domains"/>
    <property type="match status" value="1"/>
</dbReference>
<accession>A0A9X8QS64</accession>
<sequence length="124" mass="13783">MLLHVDALGKLIERVMDERGWSLSTLARRSDLSISTLHSWKSGDRATGTRGPSPSKLRQLAEGAGLSVSEVFEAAGRYIPAELAPEEERRFLHLLRSISPEDRRVLEATMTAMQERKPQAQTGN</sequence>
<evidence type="ECO:0000313" key="2">
    <source>
        <dbReference type="EMBL" id="SHL73154.1"/>
    </source>
</evidence>
<dbReference type="InterPro" id="IPR001387">
    <property type="entry name" value="Cro/C1-type_HTH"/>
</dbReference>
<dbReference type="Proteomes" id="UP000184388">
    <property type="component" value="Unassembled WGS sequence"/>
</dbReference>
<proteinExistence type="predicted"/>
<gene>
    <name evidence="2" type="ORF">SAMN05216268_1065</name>
</gene>
<comment type="caution">
    <text evidence="2">The sequence shown here is derived from an EMBL/GenBank/DDBJ whole genome shotgun (WGS) entry which is preliminary data.</text>
</comment>
<dbReference type="Gene3D" id="1.10.260.40">
    <property type="entry name" value="lambda repressor-like DNA-binding domains"/>
    <property type="match status" value="1"/>
</dbReference>
<evidence type="ECO:0000313" key="3">
    <source>
        <dbReference type="Proteomes" id="UP000184388"/>
    </source>
</evidence>
<feature type="domain" description="HTH cro/C1-type" evidence="1">
    <location>
        <begin position="12"/>
        <end position="71"/>
    </location>
</feature>
<reference evidence="3" key="1">
    <citation type="submission" date="2016-11" db="EMBL/GenBank/DDBJ databases">
        <authorList>
            <person name="Jaros S."/>
            <person name="Januszkiewicz K."/>
            <person name="Wedrychowicz H."/>
        </authorList>
    </citation>
    <scope>NUCLEOTIDE SEQUENCE [LARGE SCALE GENOMIC DNA]</scope>
    <source>
        <strain evidence="3">CGMCC 4.3555</strain>
    </source>
</reference>
<dbReference type="EMBL" id="FRBK01000006">
    <property type="protein sequence ID" value="SHL73154.1"/>
    <property type="molecule type" value="Genomic_DNA"/>
</dbReference>
<dbReference type="GO" id="GO:0003677">
    <property type="term" value="F:DNA binding"/>
    <property type="evidence" value="ECO:0007669"/>
    <property type="project" value="InterPro"/>
</dbReference>
<dbReference type="CDD" id="cd00093">
    <property type="entry name" value="HTH_XRE"/>
    <property type="match status" value="1"/>
</dbReference>
<protein>
    <submittedName>
        <fullName evidence="2">Helix-turn-helix domain-containing protein</fullName>
    </submittedName>
</protein>
<evidence type="ECO:0000259" key="1">
    <source>
        <dbReference type="PROSITE" id="PS50943"/>
    </source>
</evidence>
<organism evidence="2 3">
    <name type="scientific">Streptomyces yunnanensis</name>
    <dbReference type="NCBI Taxonomy" id="156453"/>
    <lineage>
        <taxon>Bacteria</taxon>
        <taxon>Bacillati</taxon>
        <taxon>Actinomycetota</taxon>
        <taxon>Actinomycetes</taxon>
        <taxon>Kitasatosporales</taxon>
        <taxon>Streptomycetaceae</taxon>
        <taxon>Streptomyces</taxon>
    </lineage>
</organism>
<dbReference type="InterPro" id="IPR010982">
    <property type="entry name" value="Lambda_DNA-bd_dom_sf"/>
</dbReference>
<dbReference type="AlphaFoldDB" id="A0A9X8QS64"/>